<reference evidence="3 4" key="1">
    <citation type="submission" date="2020-08" db="EMBL/GenBank/DDBJ databases">
        <title>Sphingomonas sp. sand1-3 16S ribosomal RNA gene Genome sequencing and assembly.</title>
        <authorList>
            <person name="Kang M."/>
        </authorList>
    </citation>
    <scope>NUCLEOTIDE SEQUENCE [LARGE SCALE GENOMIC DNA]</scope>
    <source>
        <strain evidence="4">sand1-3</strain>
    </source>
</reference>
<dbReference type="RefSeq" id="WP_187479382.1">
    <property type="nucleotide sequence ID" value="NZ_CP060697.1"/>
</dbReference>
<dbReference type="Pfam" id="PF02541">
    <property type="entry name" value="Ppx-GppA"/>
    <property type="match status" value="1"/>
</dbReference>
<keyword evidence="4" id="KW-1185">Reference proteome</keyword>
<dbReference type="PANTHER" id="PTHR30005:SF0">
    <property type="entry name" value="RETROGRADE REGULATION PROTEIN 2"/>
    <property type="match status" value="1"/>
</dbReference>
<dbReference type="GO" id="GO:0016462">
    <property type="term" value="F:pyrophosphatase activity"/>
    <property type="evidence" value="ECO:0007669"/>
    <property type="project" value="TreeGrafter"/>
</dbReference>
<dbReference type="InterPro" id="IPR043129">
    <property type="entry name" value="ATPase_NBD"/>
</dbReference>
<dbReference type="InterPro" id="IPR003695">
    <property type="entry name" value="Ppx_GppA_N"/>
</dbReference>
<dbReference type="SUPFAM" id="SSF53067">
    <property type="entry name" value="Actin-like ATPase domain"/>
    <property type="match status" value="2"/>
</dbReference>
<evidence type="ECO:0000259" key="2">
    <source>
        <dbReference type="Pfam" id="PF21697"/>
    </source>
</evidence>
<dbReference type="CDD" id="cd24052">
    <property type="entry name" value="ASKHA_NBD_HpPPX-GppA-like"/>
    <property type="match status" value="1"/>
</dbReference>
<dbReference type="PANTHER" id="PTHR30005">
    <property type="entry name" value="EXOPOLYPHOSPHATASE"/>
    <property type="match status" value="1"/>
</dbReference>
<protein>
    <submittedName>
        <fullName evidence="3">Ppx/GppA family phosphatase</fullName>
    </submittedName>
</protein>
<dbReference type="InterPro" id="IPR050273">
    <property type="entry name" value="GppA/Ppx_hydrolase"/>
</dbReference>
<evidence type="ECO:0000313" key="3">
    <source>
        <dbReference type="EMBL" id="QNM82427.1"/>
    </source>
</evidence>
<dbReference type="InterPro" id="IPR048951">
    <property type="entry name" value="Ppx_C"/>
</dbReference>
<dbReference type="Proteomes" id="UP000515861">
    <property type="component" value="Chromosome"/>
</dbReference>
<feature type="domain" description="Ppx/GppA phosphatase N-terminal" evidence="1">
    <location>
        <begin position="20"/>
        <end position="288"/>
    </location>
</feature>
<sequence length="477" mass="51039">MSHKPVAIIDIGSNTVRLVVYSGDQRVPIPLFNEKTFAGLGESLSDTGRISDSAARKALKALRRFKLIVKQFGAGRTSVIATAAVRDASNGAEFAREIKALGLPLKMLEPEEEARLAGLGVISAIPWADGIVGDLGGGSLELVEVAGGCTGHGLSLPLGVLRVDTDRRTARRMLEEAIDAASLDCAGDRDLYLVGGSWRALARIDALINQHPLPILHNYRMLAARAAELQKLVANPDPQWSGKIASSRLAAAPAAAFLLSILVERLTPRWLIVSTYGIREGLLFSRLSRTEQRRDPLVAAAQALSEAEGFGDGHGASLDRWMAGCFDDPPKLARLRLAACFIADVAWRANPLFRAEQAVEVALHANWVGIDIAGRVLIAEALSCAFDNDDLADTKLLQLCKPGDVQRARAWGLAIRAGQRLSGGVAAILDQSKLVATEDAVELHLARADADLVNEGVLKRLKRLAAAVDREAAVVPR</sequence>
<dbReference type="Pfam" id="PF21697">
    <property type="entry name" value="Ppx_C"/>
    <property type="match status" value="1"/>
</dbReference>
<evidence type="ECO:0000259" key="1">
    <source>
        <dbReference type="Pfam" id="PF02541"/>
    </source>
</evidence>
<dbReference type="EMBL" id="CP060697">
    <property type="protein sequence ID" value="QNM82427.1"/>
    <property type="molecule type" value="Genomic_DNA"/>
</dbReference>
<dbReference type="Gene3D" id="3.30.420.40">
    <property type="match status" value="1"/>
</dbReference>
<proteinExistence type="predicted"/>
<dbReference type="KEGG" id="ssau:H8M03_10475"/>
<name>A0A7G9L1C8_9SPHN</name>
<dbReference type="Gene3D" id="1.10.3210.10">
    <property type="entry name" value="Hypothetical protein af1432"/>
    <property type="match status" value="1"/>
</dbReference>
<gene>
    <name evidence="3" type="ORF">H8M03_10475</name>
</gene>
<dbReference type="AlphaFoldDB" id="A0A7G9L1C8"/>
<evidence type="ECO:0000313" key="4">
    <source>
        <dbReference type="Proteomes" id="UP000515861"/>
    </source>
</evidence>
<organism evidence="3 4">
    <name type="scientific">Sphingomonas sabuli</name>
    <dbReference type="NCBI Taxonomy" id="2764186"/>
    <lineage>
        <taxon>Bacteria</taxon>
        <taxon>Pseudomonadati</taxon>
        <taxon>Pseudomonadota</taxon>
        <taxon>Alphaproteobacteria</taxon>
        <taxon>Sphingomonadales</taxon>
        <taxon>Sphingomonadaceae</taxon>
        <taxon>Sphingomonas</taxon>
    </lineage>
</organism>
<accession>A0A7G9L1C8</accession>
<feature type="domain" description="Exopolyphosphatase C-terminal" evidence="2">
    <location>
        <begin position="331"/>
        <end position="474"/>
    </location>
</feature>
<dbReference type="Gene3D" id="3.30.420.150">
    <property type="entry name" value="Exopolyphosphatase. Domain 2"/>
    <property type="match status" value="1"/>
</dbReference>